<dbReference type="FunFam" id="1.10.287.370:FF:000003">
    <property type="entry name" value="Prefoldin subunit 6"/>
    <property type="match status" value="1"/>
</dbReference>
<evidence type="ECO:0000313" key="5">
    <source>
        <dbReference type="Proteomes" id="UP001515480"/>
    </source>
</evidence>
<dbReference type="InterPro" id="IPR009053">
    <property type="entry name" value="Prefoldin"/>
</dbReference>
<comment type="caution">
    <text evidence="4">The sequence shown here is derived from an EMBL/GenBank/DDBJ whole genome shotgun (WGS) entry which is preliminary data.</text>
</comment>
<protein>
    <recommendedName>
        <fullName evidence="6">Prefoldin subunit 6</fullName>
    </recommendedName>
</protein>
<dbReference type="EMBL" id="JBGBPQ010000018">
    <property type="protein sequence ID" value="KAL1507199.1"/>
    <property type="molecule type" value="Genomic_DNA"/>
</dbReference>
<name>A0AB34IVR8_PRYPA</name>
<comment type="similarity">
    <text evidence="1">Belongs to the prefoldin subunit beta family.</text>
</comment>
<dbReference type="Proteomes" id="UP001515480">
    <property type="component" value="Unassembled WGS sequence"/>
</dbReference>
<keyword evidence="3" id="KW-0175">Coiled coil</keyword>
<keyword evidence="5" id="KW-1185">Reference proteome</keyword>
<dbReference type="PANTHER" id="PTHR21431:SF0">
    <property type="entry name" value="PREFOLDIN SUBUNIT 6"/>
    <property type="match status" value="1"/>
</dbReference>
<dbReference type="GO" id="GO:0016272">
    <property type="term" value="C:prefoldin complex"/>
    <property type="evidence" value="ECO:0007669"/>
    <property type="project" value="InterPro"/>
</dbReference>
<dbReference type="Pfam" id="PF01920">
    <property type="entry name" value="Prefoldin_2"/>
    <property type="match status" value="1"/>
</dbReference>
<dbReference type="AlphaFoldDB" id="A0AB34IVR8"/>
<reference evidence="4 5" key="1">
    <citation type="journal article" date="2024" name="Science">
        <title>Giant polyketide synthase enzymes in the biosynthesis of giant marine polyether toxins.</title>
        <authorList>
            <person name="Fallon T.R."/>
            <person name="Shende V.V."/>
            <person name="Wierzbicki I.H."/>
            <person name="Pendleton A.L."/>
            <person name="Watervoot N.F."/>
            <person name="Auber R.P."/>
            <person name="Gonzalez D.J."/>
            <person name="Wisecaver J.H."/>
            <person name="Moore B.S."/>
        </authorList>
    </citation>
    <scope>NUCLEOTIDE SEQUENCE [LARGE SCALE GENOMIC DNA]</scope>
    <source>
        <strain evidence="4 5">12B1</strain>
    </source>
</reference>
<keyword evidence="2" id="KW-0143">Chaperone</keyword>
<dbReference type="PANTHER" id="PTHR21431">
    <property type="entry name" value="PREFOLDIN SUBUNIT 6"/>
    <property type="match status" value="1"/>
</dbReference>
<dbReference type="InterPro" id="IPR002777">
    <property type="entry name" value="PFD_beta-like"/>
</dbReference>
<dbReference type="CDD" id="cd23161">
    <property type="entry name" value="Prefoldin_6"/>
    <property type="match status" value="1"/>
</dbReference>
<dbReference type="SUPFAM" id="SSF46579">
    <property type="entry name" value="Prefoldin"/>
    <property type="match status" value="1"/>
</dbReference>
<accession>A0AB34IVR8</accession>
<feature type="coiled-coil region" evidence="3">
    <location>
        <begin position="75"/>
        <end position="109"/>
    </location>
</feature>
<gene>
    <name evidence="4" type="ORF">AB1Y20_008049</name>
</gene>
<dbReference type="GO" id="GO:0051082">
    <property type="term" value="F:unfolded protein binding"/>
    <property type="evidence" value="ECO:0007669"/>
    <property type="project" value="InterPro"/>
</dbReference>
<dbReference type="GO" id="GO:0051087">
    <property type="term" value="F:protein-folding chaperone binding"/>
    <property type="evidence" value="ECO:0007669"/>
    <property type="project" value="TreeGrafter"/>
</dbReference>
<evidence type="ECO:0000256" key="3">
    <source>
        <dbReference type="SAM" id="Coils"/>
    </source>
</evidence>
<dbReference type="GO" id="GO:0006457">
    <property type="term" value="P:protein folding"/>
    <property type="evidence" value="ECO:0007669"/>
    <property type="project" value="InterPro"/>
</dbReference>
<evidence type="ECO:0008006" key="6">
    <source>
        <dbReference type="Google" id="ProtNLM"/>
    </source>
</evidence>
<proteinExistence type="inferred from homology"/>
<evidence type="ECO:0000313" key="4">
    <source>
        <dbReference type="EMBL" id="KAL1507199.1"/>
    </source>
</evidence>
<sequence>MSELEGKLNMFRTIQREIGKVQNSISSAGTQILENEMVLKELDILEEDAQVFKLIGPVLVKQDLVEARTNVGKRIEYIKNDISRLEGNLKKFEKQQGAVREEIAELQKKAAAGNR</sequence>
<dbReference type="GO" id="GO:0005737">
    <property type="term" value="C:cytoplasm"/>
    <property type="evidence" value="ECO:0007669"/>
    <property type="project" value="TreeGrafter"/>
</dbReference>
<evidence type="ECO:0000256" key="1">
    <source>
        <dbReference type="ARBA" id="ARBA00008045"/>
    </source>
</evidence>
<evidence type="ECO:0000256" key="2">
    <source>
        <dbReference type="ARBA" id="ARBA00023186"/>
    </source>
</evidence>
<dbReference type="GO" id="GO:0051131">
    <property type="term" value="P:chaperone-mediated protein complex assembly"/>
    <property type="evidence" value="ECO:0007669"/>
    <property type="project" value="TreeGrafter"/>
</dbReference>
<dbReference type="Gene3D" id="1.10.287.370">
    <property type="match status" value="1"/>
</dbReference>
<organism evidence="4 5">
    <name type="scientific">Prymnesium parvum</name>
    <name type="common">Toxic golden alga</name>
    <dbReference type="NCBI Taxonomy" id="97485"/>
    <lineage>
        <taxon>Eukaryota</taxon>
        <taxon>Haptista</taxon>
        <taxon>Haptophyta</taxon>
        <taxon>Prymnesiophyceae</taxon>
        <taxon>Prymnesiales</taxon>
        <taxon>Prymnesiaceae</taxon>
        <taxon>Prymnesium</taxon>
    </lineage>
</organism>